<evidence type="ECO:0000256" key="1">
    <source>
        <dbReference type="ARBA" id="ARBA00023027"/>
    </source>
</evidence>
<dbReference type="Gene3D" id="3.90.25.10">
    <property type="entry name" value="UDP-galactose 4-epimerase, domain 1"/>
    <property type="match status" value="1"/>
</dbReference>
<sequence length="319" mass="37014">MKILVTGAAGFIGFSFSENILKNTEIQIIGIDNLNPYYDVKLKEKRLDILKGFKNFKFFDEDIINYEELDEIFNLEKPDLIVHLAAQAGVRYSLENPHVYEYSNNLGTLNIFELAKKYGIKRVIFASSSSVYGGNEKTPFLESDNVDKPVSLYAATKKYNELIAHVYNHLYGIEMIGLRFFTVYGEFGRPDMAYWKFTKNILEEKPIDVYNYGKMKRDFTYISDIVEGIKSAVFLSKKIDYEIFNLGGDNPIELEYMISLIEKETGKKAIKNYLPVQEGDVLITMADLTKSKENLKYYPNICIEEGIKRFVKWYIQNRY</sequence>
<dbReference type="KEGG" id="mvn:Mevan_0412"/>
<dbReference type="Proteomes" id="UP000001107">
    <property type="component" value="Chromosome"/>
</dbReference>
<dbReference type="Gene3D" id="3.40.50.720">
    <property type="entry name" value="NAD(P)-binding Rossmann-like Domain"/>
    <property type="match status" value="1"/>
</dbReference>
<dbReference type="eggNOG" id="arCOG01369">
    <property type="taxonomic scope" value="Archaea"/>
</dbReference>
<reference evidence="3" key="1">
    <citation type="submission" date="2007-06" db="EMBL/GenBank/DDBJ databases">
        <title>Complete sequence of Methanococcus vannielii SB.</title>
        <authorList>
            <consortium name="US DOE Joint Genome Institute"/>
            <person name="Copeland A."/>
            <person name="Lucas S."/>
            <person name="Lapidus A."/>
            <person name="Barry K."/>
            <person name="Glavina del Rio T."/>
            <person name="Dalin E."/>
            <person name="Tice H."/>
            <person name="Pitluck S."/>
            <person name="Chain P."/>
            <person name="Malfatti S."/>
            <person name="Shin M."/>
            <person name="Vergez L."/>
            <person name="Schmutz J."/>
            <person name="Larimer F."/>
            <person name="Land M."/>
            <person name="Hauser L."/>
            <person name="Kyrpides N."/>
            <person name="Anderson I."/>
            <person name="Sieprawska-Lupa M."/>
            <person name="Whitman W.B."/>
            <person name="Richardson P."/>
        </authorList>
    </citation>
    <scope>NUCLEOTIDE SEQUENCE [LARGE SCALE GENOMIC DNA]</scope>
    <source>
        <strain evidence="3">SB</strain>
    </source>
</reference>
<dbReference type="AlphaFoldDB" id="A6UP98"/>
<evidence type="ECO:0000313" key="3">
    <source>
        <dbReference type="EMBL" id="ABR54320.1"/>
    </source>
</evidence>
<name>A6UP98_METVS</name>
<organism evidence="3 4">
    <name type="scientific">Methanococcus vannielii (strain ATCC 35089 / DSM 1224 / JCM 13029 / OCM 148 / SB)</name>
    <dbReference type="NCBI Taxonomy" id="406327"/>
    <lineage>
        <taxon>Archaea</taxon>
        <taxon>Methanobacteriati</taxon>
        <taxon>Methanobacteriota</taxon>
        <taxon>Methanomada group</taxon>
        <taxon>Methanococci</taxon>
        <taxon>Methanococcales</taxon>
        <taxon>Methanococcaceae</taxon>
        <taxon>Methanococcus</taxon>
    </lineage>
</organism>
<dbReference type="STRING" id="406327.Mevan_0412"/>
<proteinExistence type="predicted"/>
<dbReference type="RefSeq" id="WP_011972223.1">
    <property type="nucleotide sequence ID" value="NC_009634.1"/>
</dbReference>
<dbReference type="EMBL" id="CP000742">
    <property type="protein sequence ID" value="ABR54320.1"/>
    <property type="molecule type" value="Genomic_DNA"/>
</dbReference>
<dbReference type="GeneID" id="5325602"/>
<evidence type="ECO:0000259" key="2">
    <source>
        <dbReference type="Pfam" id="PF01370"/>
    </source>
</evidence>
<dbReference type="HOGENOM" id="CLU_007383_1_7_2"/>
<dbReference type="SUPFAM" id="SSF51735">
    <property type="entry name" value="NAD(P)-binding Rossmann-fold domains"/>
    <property type="match status" value="1"/>
</dbReference>
<dbReference type="InterPro" id="IPR036291">
    <property type="entry name" value="NAD(P)-bd_dom_sf"/>
</dbReference>
<dbReference type="PANTHER" id="PTHR43574">
    <property type="entry name" value="EPIMERASE-RELATED"/>
    <property type="match status" value="1"/>
</dbReference>
<dbReference type="InterPro" id="IPR001509">
    <property type="entry name" value="Epimerase_deHydtase"/>
</dbReference>
<keyword evidence="4" id="KW-1185">Reference proteome</keyword>
<dbReference type="PRINTS" id="PR01713">
    <property type="entry name" value="NUCEPIMERASE"/>
</dbReference>
<feature type="domain" description="NAD-dependent epimerase/dehydratase" evidence="2">
    <location>
        <begin position="3"/>
        <end position="247"/>
    </location>
</feature>
<gene>
    <name evidence="3" type="ordered locus">Mevan_0412</name>
</gene>
<keyword evidence="1" id="KW-0520">NAD</keyword>
<evidence type="ECO:0000313" key="4">
    <source>
        <dbReference type="Proteomes" id="UP000001107"/>
    </source>
</evidence>
<dbReference type="Pfam" id="PF01370">
    <property type="entry name" value="Epimerase"/>
    <property type="match status" value="1"/>
</dbReference>
<protein>
    <submittedName>
        <fullName evidence="3">NAD-dependent epimerase/dehydratase</fullName>
    </submittedName>
</protein>
<accession>A6UP98</accession>